<keyword evidence="2" id="KW-1185">Reference proteome</keyword>
<evidence type="ECO:0000313" key="2">
    <source>
        <dbReference type="Proteomes" id="UP001195483"/>
    </source>
</evidence>
<reference evidence="1" key="1">
    <citation type="journal article" date="2021" name="Genome Biol. Evol.">
        <title>A High-Quality Reference Genome for a Parasitic Bivalve with Doubly Uniparental Inheritance (Bivalvia: Unionida).</title>
        <authorList>
            <person name="Smith C.H."/>
        </authorList>
    </citation>
    <scope>NUCLEOTIDE SEQUENCE</scope>
    <source>
        <strain evidence="1">CHS0354</strain>
    </source>
</reference>
<dbReference type="EMBL" id="JAEAOA010001875">
    <property type="protein sequence ID" value="KAK3607801.1"/>
    <property type="molecule type" value="Genomic_DNA"/>
</dbReference>
<evidence type="ECO:0000313" key="1">
    <source>
        <dbReference type="EMBL" id="KAK3607801.1"/>
    </source>
</evidence>
<name>A0AAE0WAU8_9BIVA</name>
<dbReference type="Proteomes" id="UP001195483">
    <property type="component" value="Unassembled WGS sequence"/>
</dbReference>
<dbReference type="AlphaFoldDB" id="A0AAE0WAU8"/>
<organism evidence="1 2">
    <name type="scientific">Potamilus streckersoni</name>
    <dbReference type="NCBI Taxonomy" id="2493646"/>
    <lineage>
        <taxon>Eukaryota</taxon>
        <taxon>Metazoa</taxon>
        <taxon>Spiralia</taxon>
        <taxon>Lophotrochozoa</taxon>
        <taxon>Mollusca</taxon>
        <taxon>Bivalvia</taxon>
        <taxon>Autobranchia</taxon>
        <taxon>Heteroconchia</taxon>
        <taxon>Palaeoheterodonta</taxon>
        <taxon>Unionida</taxon>
        <taxon>Unionoidea</taxon>
        <taxon>Unionidae</taxon>
        <taxon>Ambleminae</taxon>
        <taxon>Lampsilini</taxon>
        <taxon>Potamilus</taxon>
    </lineage>
</organism>
<gene>
    <name evidence="1" type="ORF">CHS0354_031302</name>
</gene>
<reference evidence="1" key="2">
    <citation type="journal article" date="2021" name="Genome Biol. Evol.">
        <title>Developing a high-quality reference genome for a parasitic bivalve with doubly uniparental inheritance (Bivalvia: Unionida).</title>
        <authorList>
            <person name="Smith C.H."/>
        </authorList>
    </citation>
    <scope>NUCLEOTIDE SEQUENCE</scope>
    <source>
        <strain evidence="1">CHS0354</strain>
        <tissue evidence="1">Mantle</tissue>
    </source>
</reference>
<accession>A0AAE0WAU8</accession>
<protein>
    <submittedName>
        <fullName evidence="1">Uncharacterized protein</fullName>
    </submittedName>
</protein>
<reference evidence="1" key="3">
    <citation type="submission" date="2023-05" db="EMBL/GenBank/DDBJ databases">
        <authorList>
            <person name="Smith C.H."/>
        </authorList>
    </citation>
    <scope>NUCLEOTIDE SEQUENCE</scope>
    <source>
        <strain evidence="1">CHS0354</strain>
        <tissue evidence="1">Mantle</tissue>
    </source>
</reference>
<sequence>MQGTITGSISRLVVEPEIERITTGRNQLLYCYFQPLSDPTVLCTVRGYSAWKDRVSTKVLQTASVPEEF</sequence>
<comment type="caution">
    <text evidence="1">The sequence shown here is derived from an EMBL/GenBank/DDBJ whole genome shotgun (WGS) entry which is preliminary data.</text>
</comment>
<proteinExistence type="predicted"/>